<dbReference type="Pfam" id="PF03918">
    <property type="entry name" value="CcmH"/>
    <property type="match status" value="1"/>
</dbReference>
<evidence type="ECO:0000256" key="3">
    <source>
        <dbReference type="ARBA" id="ARBA00022723"/>
    </source>
</evidence>
<keyword evidence="7" id="KW-1133">Transmembrane helix</keyword>
<dbReference type="AlphaFoldDB" id="A0A1H7GN33"/>
<keyword evidence="2 7" id="KW-0349">Heme</keyword>
<feature type="transmembrane region" description="Helical" evidence="7">
    <location>
        <begin position="121"/>
        <end position="142"/>
    </location>
</feature>
<evidence type="ECO:0000256" key="4">
    <source>
        <dbReference type="ARBA" id="ARBA00022729"/>
    </source>
</evidence>
<keyword evidence="6 7" id="KW-0408">Iron</keyword>
<gene>
    <name evidence="9" type="ORF">SAMN05216262_101253</name>
</gene>
<reference evidence="10" key="1">
    <citation type="submission" date="2016-10" db="EMBL/GenBank/DDBJ databases">
        <authorList>
            <person name="Varghese N."/>
            <person name="Submissions S."/>
        </authorList>
    </citation>
    <scope>NUCLEOTIDE SEQUENCE [LARGE SCALE GENOMIC DNA]</scope>
    <source>
        <strain evidence="10">CGMCC 1.9127</strain>
    </source>
</reference>
<dbReference type="CDD" id="cd16378">
    <property type="entry name" value="CcmH_N"/>
    <property type="match status" value="1"/>
</dbReference>
<keyword evidence="4 7" id="KW-0732">Signal</keyword>
<proteinExistence type="inferred from homology"/>
<keyword evidence="7" id="KW-0812">Transmembrane</keyword>
<keyword evidence="3 7" id="KW-0479">Metal-binding</keyword>
<keyword evidence="5" id="KW-0201">Cytochrome c-type biogenesis</keyword>
<keyword evidence="10" id="KW-1185">Reference proteome</keyword>
<protein>
    <recommendedName>
        <fullName evidence="7">Cytochrome c-type biogenesis protein</fullName>
    </recommendedName>
</protein>
<dbReference type="RefSeq" id="WP_085282803.1">
    <property type="nucleotide sequence ID" value="NZ_FOBI01000001.1"/>
</dbReference>
<dbReference type="STRING" id="641665.GCA_002104455_00451"/>
<dbReference type="PANTHER" id="PTHR47870:SF1">
    <property type="entry name" value="CYTOCHROME C-TYPE BIOGENESIS PROTEIN CCMH"/>
    <property type="match status" value="1"/>
</dbReference>
<dbReference type="GO" id="GO:0046872">
    <property type="term" value="F:metal ion binding"/>
    <property type="evidence" value="ECO:0007669"/>
    <property type="project" value="UniProtKB-KW"/>
</dbReference>
<evidence type="ECO:0000256" key="7">
    <source>
        <dbReference type="RuleBase" id="RU364112"/>
    </source>
</evidence>
<dbReference type="FunFam" id="1.10.8.640:FF:000001">
    <property type="entry name" value="Cytochrome c-type biogenesis protein"/>
    <property type="match status" value="1"/>
</dbReference>
<dbReference type="InterPro" id="IPR051263">
    <property type="entry name" value="C-type_cytochrome_biogenesis"/>
</dbReference>
<dbReference type="GO" id="GO:0017004">
    <property type="term" value="P:cytochrome complex assembly"/>
    <property type="evidence" value="ECO:0007669"/>
    <property type="project" value="UniProtKB-KW"/>
</dbReference>
<name>A0A1H7GN33_9GAMM</name>
<dbReference type="InterPro" id="IPR005616">
    <property type="entry name" value="CcmH/CycL/Ccl2/NrfF_N"/>
</dbReference>
<dbReference type="EMBL" id="FOBI01000001">
    <property type="protein sequence ID" value="SEK39573.1"/>
    <property type="molecule type" value="Genomic_DNA"/>
</dbReference>
<dbReference type="Gene3D" id="1.10.8.640">
    <property type="entry name" value="Cytochrome C biogenesis protein"/>
    <property type="match status" value="1"/>
</dbReference>
<comment type="similarity">
    <text evidence="1 7">Belongs to the CcmH/CycL/Ccl2/NrfF family.</text>
</comment>
<sequence length="170" mass="19483">MQFVVKSVTASALFVPLRSIVISVILLMLGLTQVSASPVDTFEFKDERTKIRFQVLSKELRCPKCQNQNLADSNSKIAVDLRKTLYTLLQEGKTDQEIIDFMVYRYGDFVLYRPQLKKQTYVLWFGPIVIFLGFIIGVIWTLRRRGKAKASELSLSSNEQANLDDILNKK</sequence>
<feature type="domain" description="CcmH/CycL/Ccl2/NrfF N-terminal" evidence="8">
    <location>
        <begin position="26"/>
        <end position="167"/>
    </location>
</feature>
<organism evidence="9 10">
    <name type="scientific">Colwellia chukchiensis</name>
    <dbReference type="NCBI Taxonomy" id="641665"/>
    <lineage>
        <taxon>Bacteria</taxon>
        <taxon>Pseudomonadati</taxon>
        <taxon>Pseudomonadota</taxon>
        <taxon>Gammaproteobacteria</taxon>
        <taxon>Alteromonadales</taxon>
        <taxon>Colwelliaceae</taxon>
        <taxon>Colwellia</taxon>
    </lineage>
</organism>
<dbReference type="OrthoDB" id="9804975at2"/>
<evidence type="ECO:0000256" key="6">
    <source>
        <dbReference type="ARBA" id="ARBA00023004"/>
    </source>
</evidence>
<keyword evidence="7" id="KW-0472">Membrane</keyword>
<evidence type="ECO:0000256" key="2">
    <source>
        <dbReference type="ARBA" id="ARBA00022617"/>
    </source>
</evidence>
<dbReference type="Proteomes" id="UP000199297">
    <property type="component" value="Unassembled WGS sequence"/>
</dbReference>
<evidence type="ECO:0000313" key="9">
    <source>
        <dbReference type="EMBL" id="SEK39573.1"/>
    </source>
</evidence>
<dbReference type="PANTHER" id="PTHR47870">
    <property type="entry name" value="CYTOCHROME C-TYPE BIOGENESIS PROTEIN CCMH"/>
    <property type="match status" value="1"/>
</dbReference>
<dbReference type="InterPro" id="IPR038297">
    <property type="entry name" value="CcmH/CycL/NrfF/Ccl2_sf"/>
</dbReference>
<accession>A0A1H7GN33</accession>
<evidence type="ECO:0000256" key="5">
    <source>
        <dbReference type="ARBA" id="ARBA00022748"/>
    </source>
</evidence>
<comment type="function">
    <text evidence="7">Possible subunit of a heme lyase.</text>
</comment>
<dbReference type="GO" id="GO:0005886">
    <property type="term" value="C:plasma membrane"/>
    <property type="evidence" value="ECO:0007669"/>
    <property type="project" value="TreeGrafter"/>
</dbReference>
<evidence type="ECO:0000313" key="10">
    <source>
        <dbReference type="Proteomes" id="UP000199297"/>
    </source>
</evidence>
<evidence type="ECO:0000259" key="8">
    <source>
        <dbReference type="Pfam" id="PF03918"/>
    </source>
</evidence>
<evidence type="ECO:0000256" key="1">
    <source>
        <dbReference type="ARBA" id="ARBA00010342"/>
    </source>
</evidence>